<evidence type="ECO:0000313" key="1">
    <source>
        <dbReference type="EMBL" id="VDP95021.1"/>
    </source>
</evidence>
<dbReference type="OrthoDB" id="686384at2759"/>
<sequence length="132" mass="14242">MVLVLCPLSANSGQPVLTGGPSVLGMHVRSLSHWAPANIGPYSQAISVRLDRKGDLNDDYAQEQVSTIITFYSGQIGLVPETMALVCRYPVGPDIDGQCWLALRHCHRLIKPVPHASSTQSIKLVVNGQVLV</sequence>
<dbReference type="InterPro" id="IPR035959">
    <property type="entry name" value="RutC-like_sf"/>
</dbReference>
<dbReference type="InterPro" id="IPR030662">
    <property type="entry name" value="DPH6/MJ0570"/>
</dbReference>
<proteinExistence type="predicted"/>
<evidence type="ECO:0000313" key="2">
    <source>
        <dbReference type="Proteomes" id="UP000272942"/>
    </source>
</evidence>
<reference evidence="1 2" key="1">
    <citation type="submission" date="2018-11" db="EMBL/GenBank/DDBJ databases">
        <authorList>
            <consortium name="Pathogen Informatics"/>
        </authorList>
    </citation>
    <scope>NUCLEOTIDE SEQUENCE [LARGE SCALE GENOMIC DNA]</scope>
    <source>
        <strain evidence="1 2">Egypt</strain>
    </source>
</reference>
<gene>
    <name evidence="1" type="ORF">ECPE_LOCUS17713</name>
</gene>
<dbReference type="GO" id="GO:0017183">
    <property type="term" value="P:protein histidyl modification to diphthamide"/>
    <property type="evidence" value="ECO:0007669"/>
    <property type="project" value="TreeGrafter"/>
</dbReference>
<name>A0A3P8HL15_9TREM</name>
<keyword evidence="2" id="KW-1185">Reference proteome</keyword>
<dbReference type="PANTHER" id="PTHR12196">
    <property type="entry name" value="DOMAIN OF UNKNOWN FUNCTION 71 DUF71 -CONTAINING PROTEIN"/>
    <property type="match status" value="1"/>
</dbReference>
<dbReference type="SUPFAM" id="SSF55298">
    <property type="entry name" value="YjgF-like"/>
    <property type="match status" value="1"/>
</dbReference>
<protein>
    <submittedName>
        <fullName evidence="1">Uncharacterized protein</fullName>
    </submittedName>
</protein>
<dbReference type="GO" id="GO:0017178">
    <property type="term" value="F:diphthine-ammonia ligase activity"/>
    <property type="evidence" value="ECO:0007669"/>
    <property type="project" value="TreeGrafter"/>
</dbReference>
<dbReference type="Gene3D" id="3.30.1330.40">
    <property type="entry name" value="RutC-like"/>
    <property type="match status" value="1"/>
</dbReference>
<accession>A0A3P8HL15</accession>
<dbReference type="AlphaFoldDB" id="A0A3P8HL15"/>
<organism evidence="1 2">
    <name type="scientific">Echinostoma caproni</name>
    <dbReference type="NCBI Taxonomy" id="27848"/>
    <lineage>
        <taxon>Eukaryota</taxon>
        <taxon>Metazoa</taxon>
        <taxon>Spiralia</taxon>
        <taxon>Lophotrochozoa</taxon>
        <taxon>Platyhelminthes</taxon>
        <taxon>Trematoda</taxon>
        <taxon>Digenea</taxon>
        <taxon>Plagiorchiida</taxon>
        <taxon>Echinostomata</taxon>
        <taxon>Echinostomatoidea</taxon>
        <taxon>Echinostomatidae</taxon>
        <taxon>Echinostoma</taxon>
    </lineage>
</organism>
<dbReference type="PANTHER" id="PTHR12196:SF2">
    <property type="entry name" value="DIPHTHINE--AMMONIA LIGASE"/>
    <property type="match status" value="1"/>
</dbReference>
<dbReference type="Proteomes" id="UP000272942">
    <property type="component" value="Unassembled WGS sequence"/>
</dbReference>
<dbReference type="EMBL" id="UZAN01070979">
    <property type="protein sequence ID" value="VDP95021.1"/>
    <property type="molecule type" value="Genomic_DNA"/>
</dbReference>